<sequence length="155" mass="18182">MPFQWDKAYFFLEENGYSNYDIKSITGTKGDFDLGRRDVLILFKYHNHLVKYQIFEVYDHADLKFSFSLWGGVNKTVAIGFMMGKSSLNELHYSGDINQFNDTVYIKYYEITPDNDLLDAGCDTDKYFQGTIKTCFLGFTNLKQVYLEKPYNKQE</sequence>
<dbReference type="EMBL" id="CAMXCS010000003">
    <property type="protein sequence ID" value="CAI3949634.1"/>
    <property type="molecule type" value="Genomic_DNA"/>
</dbReference>
<evidence type="ECO:0000313" key="1">
    <source>
        <dbReference type="EMBL" id="CAI3949142.1"/>
    </source>
</evidence>
<accession>A0A9W4XA52</accession>
<dbReference type="Proteomes" id="UP001154255">
    <property type="component" value="Unassembled WGS sequence"/>
</dbReference>
<dbReference type="AlphaFoldDB" id="A0A9W4XA52"/>
<evidence type="ECO:0000313" key="4">
    <source>
        <dbReference type="Proteomes" id="UP001154259"/>
    </source>
</evidence>
<protein>
    <submittedName>
        <fullName evidence="1">Uncharacterized protein</fullName>
    </submittedName>
</protein>
<keyword evidence="4" id="KW-1185">Reference proteome</keyword>
<reference evidence="1" key="1">
    <citation type="submission" date="2022-10" db="EMBL/GenBank/DDBJ databases">
        <authorList>
            <person name="Botero Cardona J."/>
        </authorList>
    </citation>
    <scope>NUCLEOTIDE SEQUENCE</scope>
    <source>
        <strain evidence="1">LMG 31819</strain>
        <strain evidence="2">R-53529</strain>
    </source>
</reference>
<comment type="caution">
    <text evidence="1">The sequence shown here is derived from an EMBL/GenBank/DDBJ whole genome shotgun (WGS) entry which is preliminary data.</text>
</comment>
<evidence type="ECO:0000313" key="2">
    <source>
        <dbReference type="EMBL" id="CAI3949634.1"/>
    </source>
</evidence>
<proteinExistence type="predicted"/>
<organism evidence="1 3">
    <name type="scientific">Commensalibacter communis</name>
    <dbReference type="NCBI Taxonomy" id="2972786"/>
    <lineage>
        <taxon>Bacteria</taxon>
        <taxon>Pseudomonadati</taxon>
        <taxon>Pseudomonadota</taxon>
        <taxon>Alphaproteobacteria</taxon>
        <taxon>Acetobacterales</taxon>
        <taxon>Acetobacteraceae</taxon>
    </lineage>
</organism>
<name>A0A9W4XA52_9PROT</name>
<dbReference type="Proteomes" id="UP001154259">
    <property type="component" value="Unassembled WGS sequence"/>
</dbReference>
<dbReference type="RefSeq" id="WP_271790050.1">
    <property type="nucleotide sequence ID" value="NZ_CAMXCM010000004.1"/>
</dbReference>
<evidence type="ECO:0000313" key="3">
    <source>
        <dbReference type="Proteomes" id="UP001154255"/>
    </source>
</evidence>
<gene>
    <name evidence="2" type="ORF">R53529_LOCUS1620</name>
    <name evidence="1" type="ORF">R53530_LOCUS1714</name>
</gene>
<dbReference type="EMBL" id="CAMXCM010000004">
    <property type="protein sequence ID" value="CAI3949142.1"/>
    <property type="molecule type" value="Genomic_DNA"/>
</dbReference>